<organism evidence="1 2">
    <name type="scientific">Melastoma candidum</name>
    <dbReference type="NCBI Taxonomy" id="119954"/>
    <lineage>
        <taxon>Eukaryota</taxon>
        <taxon>Viridiplantae</taxon>
        <taxon>Streptophyta</taxon>
        <taxon>Embryophyta</taxon>
        <taxon>Tracheophyta</taxon>
        <taxon>Spermatophyta</taxon>
        <taxon>Magnoliopsida</taxon>
        <taxon>eudicotyledons</taxon>
        <taxon>Gunneridae</taxon>
        <taxon>Pentapetalae</taxon>
        <taxon>rosids</taxon>
        <taxon>malvids</taxon>
        <taxon>Myrtales</taxon>
        <taxon>Melastomataceae</taxon>
        <taxon>Melastomatoideae</taxon>
        <taxon>Melastomateae</taxon>
        <taxon>Melastoma</taxon>
    </lineage>
</organism>
<name>A0ACB9R5Z4_9MYRT</name>
<dbReference type="EMBL" id="CM042883">
    <property type="protein sequence ID" value="KAI4374305.1"/>
    <property type="molecule type" value="Genomic_DNA"/>
</dbReference>
<comment type="caution">
    <text evidence="1">The sequence shown here is derived from an EMBL/GenBank/DDBJ whole genome shotgun (WGS) entry which is preliminary data.</text>
</comment>
<keyword evidence="2" id="KW-1185">Reference proteome</keyword>
<evidence type="ECO:0000313" key="2">
    <source>
        <dbReference type="Proteomes" id="UP001057402"/>
    </source>
</evidence>
<accession>A0ACB9R5Z4</accession>
<evidence type="ECO:0000313" key="1">
    <source>
        <dbReference type="EMBL" id="KAI4374305.1"/>
    </source>
</evidence>
<reference evidence="2" key="1">
    <citation type="journal article" date="2023" name="Front. Plant Sci.">
        <title>Chromosomal-level genome assembly of Melastoma candidum provides insights into trichome evolution.</title>
        <authorList>
            <person name="Zhong Y."/>
            <person name="Wu W."/>
            <person name="Sun C."/>
            <person name="Zou P."/>
            <person name="Liu Y."/>
            <person name="Dai S."/>
            <person name="Zhou R."/>
        </authorList>
    </citation>
    <scope>NUCLEOTIDE SEQUENCE [LARGE SCALE GENOMIC DNA]</scope>
</reference>
<dbReference type="Proteomes" id="UP001057402">
    <property type="component" value="Chromosome 4"/>
</dbReference>
<protein>
    <submittedName>
        <fullName evidence="1">Uncharacterized protein</fullName>
    </submittedName>
</protein>
<proteinExistence type="predicted"/>
<sequence length="438" mass="46125">MATSVRYLLLSVFVMAVVVVPSTAAQSFRPKALVIPVLKDSKTLQYVTHINQRTPLVPLKLVVDLGGQFLWTDCESGYVSSTYRPARCGSAICSLANSDGCGNCFSPPGPGCNNNTCGVLPDNSVTHTATSGEVATDVVSVNSTDGSNPGRPVTVSRFVFACAPQFLLKGLASGATGMAGLGRTRIGLPSQLASAFSFNRKFALCLSASSTFEATIFFGPGPYTFLPGIDVSQSLAYTRLYVNPVSTASAFSSGEPSAEYFIKVNSINITDTVLPLNKSLLNIDSGGYGGTKISTVNPYTVLESSIHKLLSDEFTRQAAARNITRVAAVAPFDTCFSTQNVLGTSVGASVPWIYLNLEGNVSWTITGSNSMVQVSDNVLCLGFVNGGSSPRTSIVIGGFQLEDNLVQFDLATSRLGFSSTLLGRQTTCANFNFTASVS</sequence>
<gene>
    <name evidence="1" type="ORF">MLD38_012315</name>
</gene>